<organism evidence="17 18">
    <name type="scientific">Mycobacterium asiaticum</name>
    <dbReference type="NCBI Taxonomy" id="1790"/>
    <lineage>
        <taxon>Bacteria</taxon>
        <taxon>Bacillati</taxon>
        <taxon>Actinomycetota</taxon>
        <taxon>Actinomycetes</taxon>
        <taxon>Mycobacteriales</taxon>
        <taxon>Mycobacteriaceae</taxon>
        <taxon>Mycobacterium</taxon>
    </lineage>
</organism>
<keyword evidence="11" id="KW-1133">Transmembrane helix</keyword>
<dbReference type="SUPFAM" id="SSF63829">
    <property type="entry name" value="Calcium-dependent phosphotriesterase"/>
    <property type="match status" value="1"/>
</dbReference>
<reference evidence="17 18" key="1">
    <citation type="submission" date="2016-06" db="EMBL/GenBank/DDBJ databases">
        <authorList>
            <person name="Kjaerup R.B."/>
            <person name="Dalgaard T.S."/>
            <person name="Juul-Madsen H.R."/>
        </authorList>
    </citation>
    <scope>NUCLEOTIDE SEQUENCE [LARGE SCALE GENOMIC DNA]</scope>
    <source>
        <strain evidence="17 18">1276495.2</strain>
    </source>
</reference>
<dbReference type="GO" id="GO:0080090">
    <property type="term" value="P:regulation of primary metabolic process"/>
    <property type="evidence" value="ECO:0007669"/>
    <property type="project" value="UniProtKB-ARBA"/>
</dbReference>
<dbReference type="Gene3D" id="2.120.10.30">
    <property type="entry name" value="TolB, C-terminal domain"/>
    <property type="match status" value="1"/>
</dbReference>
<keyword evidence="7" id="KW-0677">Repeat</keyword>
<dbReference type="CDD" id="cd14952">
    <property type="entry name" value="NHL_PKND_like"/>
    <property type="match status" value="1"/>
</dbReference>
<evidence type="ECO:0000256" key="11">
    <source>
        <dbReference type="ARBA" id="ARBA00022989"/>
    </source>
</evidence>
<dbReference type="InterPro" id="IPR011042">
    <property type="entry name" value="6-blade_b-propeller_TolB-like"/>
</dbReference>
<comment type="caution">
    <text evidence="17">The sequence shown here is derived from an EMBL/GenBank/DDBJ whole genome shotgun (WGS) entry which is preliminary data.</text>
</comment>
<dbReference type="PANTHER" id="PTHR43289:SF6">
    <property type="entry name" value="SERINE_THREONINE-PROTEIN KINASE NEKL-3"/>
    <property type="match status" value="1"/>
</dbReference>
<keyword evidence="10 14" id="KW-0067">ATP-binding</keyword>
<dbReference type="EMBL" id="LZLM01000007">
    <property type="protein sequence ID" value="OBJ90498.1"/>
    <property type="molecule type" value="Genomic_DNA"/>
</dbReference>
<evidence type="ECO:0000259" key="16">
    <source>
        <dbReference type="PROSITE" id="PS50011"/>
    </source>
</evidence>
<protein>
    <recommendedName>
        <fullName evidence="2">non-specific serine/threonine protein kinase</fullName>
        <ecNumber evidence="2">2.7.11.1</ecNumber>
    </recommendedName>
</protein>
<feature type="region of interest" description="Disordered" evidence="15">
    <location>
        <begin position="266"/>
        <end position="288"/>
    </location>
</feature>
<dbReference type="Proteomes" id="UP000093925">
    <property type="component" value="Unassembled WGS sequence"/>
</dbReference>
<dbReference type="GO" id="GO:0004674">
    <property type="term" value="F:protein serine/threonine kinase activity"/>
    <property type="evidence" value="ECO:0007669"/>
    <property type="project" value="UniProtKB-KW"/>
</dbReference>
<keyword evidence="8 14" id="KW-0547">Nucleotide-binding</keyword>
<dbReference type="InterPro" id="IPR001258">
    <property type="entry name" value="NHL_repeat"/>
</dbReference>
<dbReference type="InterPro" id="IPR008271">
    <property type="entry name" value="Ser/Thr_kinase_AS"/>
</dbReference>
<evidence type="ECO:0000256" key="7">
    <source>
        <dbReference type="ARBA" id="ARBA00022737"/>
    </source>
</evidence>
<feature type="binding site" evidence="14">
    <location>
        <position position="28"/>
    </location>
    <ligand>
        <name>ATP</name>
        <dbReference type="ChEBI" id="CHEBI:30616"/>
    </ligand>
</feature>
<dbReference type="FunFam" id="1.10.510.10:FF:000021">
    <property type="entry name" value="Serine/threonine protein kinase"/>
    <property type="match status" value="1"/>
</dbReference>
<comment type="subcellular location">
    <subcellularLocation>
        <location evidence="1">Cell membrane</location>
        <topology evidence="1">Single-pass membrane protein</topology>
    </subcellularLocation>
</comment>
<name>A0A1A3L1K8_MYCAS</name>
<evidence type="ECO:0000256" key="6">
    <source>
        <dbReference type="ARBA" id="ARBA00022692"/>
    </source>
</evidence>
<evidence type="ECO:0000256" key="9">
    <source>
        <dbReference type="ARBA" id="ARBA00022777"/>
    </source>
</evidence>
<dbReference type="PROSITE" id="PS00107">
    <property type="entry name" value="PROTEIN_KINASE_ATP"/>
    <property type="match status" value="1"/>
</dbReference>
<evidence type="ECO:0000256" key="1">
    <source>
        <dbReference type="ARBA" id="ARBA00004162"/>
    </source>
</evidence>
<dbReference type="CDD" id="cd14014">
    <property type="entry name" value="STKc_PknB_like"/>
    <property type="match status" value="1"/>
</dbReference>
<dbReference type="PROSITE" id="PS00108">
    <property type="entry name" value="PROTEIN_KINASE_ST"/>
    <property type="match status" value="1"/>
</dbReference>
<proteinExistence type="predicted"/>
<dbReference type="InterPro" id="IPR011009">
    <property type="entry name" value="Kinase-like_dom_sf"/>
</dbReference>
<evidence type="ECO:0000256" key="14">
    <source>
        <dbReference type="PROSITE-ProRule" id="PRU10141"/>
    </source>
</evidence>
<dbReference type="Gene3D" id="1.10.510.10">
    <property type="entry name" value="Transferase(Phosphotransferase) domain 1"/>
    <property type="match status" value="1"/>
</dbReference>
<feature type="repeat" description="NHL" evidence="13">
    <location>
        <begin position="539"/>
        <end position="575"/>
    </location>
</feature>
<dbReference type="Pfam" id="PF00069">
    <property type="entry name" value="Pkinase"/>
    <property type="match status" value="1"/>
</dbReference>
<evidence type="ECO:0000256" key="2">
    <source>
        <dbReference type="ARBA" id="ARBA00012513"/>
    </source>
</evidence>
<evidence type="ECO:0000313" key="18">
    <source>
        <dbReference type="Proteomes" id="UP000093925"/>
    </source>
</evidence>
<keyword evidence="6" id="KW-0812">Transmembrane</keyword>
<dbReference type="InterPro" id="IPR000719">
    <property type="entry name" value="Prot_kinase_dom"/>
</dbReference>
<dbReference type="InterPro" id="IPR017441">
    <property type="entry name" value="Protein_kinase_ATP_BS"/>
</dbReference>
<evidence type="ECO:0000256" key="12">
    <source>
        <dbReference type="ARBA" id="ARBA00023136"/>
    </source>
</evidence>
<dbReference type="PROSITE" id="PS50011">
    <property type="entry name" value="PROTEIN_KINASE_DOM"/>
    <property type="match status" value="1"/>
</dbReference>
<dbReference type="InterPro" id="IPR035016">
    <property type="entry name" value="NHL_PKND"/>
</dbReference>
<evidence type="ECO:0000256" key="10">
    <source>
        <dbReference type="ARBA" id="ARBA00022840"/>
    </source>
</evidence>
<dbReference type="Gene3D" id="3.30.200.20">
    <property type="entry name" value="Phosphorylase Kinase, domain 1"/>
    <property type="match status" value="1"/>
</dbReference>
<accession>A0A1A3L1K8</accession>
<gene>
    <name evidence="17" type="ORF">A5640_24405</name>
</gene>
<keyword evidence="4" id="KW-0723">Serine/threonine-protein kinase</keyword>
<dbReference type="EC" id="2.7.11.1" evidence="2"/>
<dbReference type="PROSITE" id="PS51125">
    <property type="entry name" value="NHL"/>
    <property type="match status" value="2"/>
</dbReference>
<dbReference type="GO" id="GO:0005886">
    <property type="term" value="C:plasma membrane"/>
    <property type="evidence" value="ECO:0007669"/>
    <property type="project" value="UniProtKB-SubCell"/>
</dbReference>
<sequence>MFELLGQGSMGSVYRAHDTALDRDVAVKVLRPEMATEPGFEERFRREAYAAGRLANPNIIPIYDAGEIDGRLYLVMPIINGVDLHTVLRRDGPMSPPKAVRVIEQAAAALDAAHKSGLVHRDVKPSNLLMVADEFVYLIDFGLVQEAVGTRLTRTNINPGTPAYMAPERFKLETIADARGDVYSLACVLYECLTGQPPFSGGGVEGLAAAHLFSEPPKPRSINPAIPVGFDEVIARGMAKELDDRYQTASELAAAATQALASGSVDVLTEPSAAPPATESTDAAPTSRNRRRALAIAATVIVTAAVAAFLGLANQTHSKAPGQTPLPFTGLAGPAGITVDAKGDVYVVDSGNNRVLKLSAGSTSQTVVPLAGLDHPDDISVDNAGDVVVTEPGRHRVLELTAGSTAPIVLPFTDLGEPTGVALSSHDPRPDQAVVVTDATHNRVLALRMHSAEQTELPFTGLDGPSAVTVGLDHAVYVIDRENERVLKLPRTAIVDTVLPYVIGRPDWVAVDTDSNVYVSDSHGNRVLKLVRESSTAITLPFNGLSNPQGVAVDAAGNVYVVDAGNNRVLKLPPN</sequence>
<keyword evidence="12" id="KW-0472">Membrane</keyword>
<evidence type="ECO:0000313" key="17">
    <source>
        <dbReference type="EMBL" id="OBJ90498.1"/>
    </source>
</evidence>
<feature type="repeat" description="NHL" evidence="13">
    <location>
        <begin position="327"/>
        <end position="361"/>
    </location>
</feature>
<evidence type="ECO:0000256" key="4">
    <source>
        <dbReference type="ARBA" id="ARBA00022527"/>
    </source>
</evidence>
<evidence type="ECO:0000256" key="3">
    <source>
        <dbReference type="ARBA" id="ARBA00022475"/>
    </source>
</evidence>
<keyword evidence="3" id="KW-1003">Cell membrane</keyword>
<evidence type="ECO:0000256" key="5">
    <source>
        <dbReference type="ARBA" id="ARBA00022679"/>
    </source>
</evidence>
<dbReference type="SMART" id="SM00220">
    <property type="entry name" value="S_TKc"/>
    <property type="match status" value="1"/>
</dbReference>
<keyword evidence="5" id="KW-0808">Transferase</keyword>
<evidence type="ECO:0000256" key="8">
    <source>
        <dbReference type="ARBA" id="ARBA00022741"/>
    </source>
</evidence>
<dbReference type="Gene3D" id="2.40.10.500">
    <property type="match status" value="1"/>
</dbReference>
<dbReference type="PANTHER" id="PTHR43289">
    <property type="entry name" value="MITOGEN-ACTIVATED PROTEIN KINASE KINASE KINASE 20-RELATED"/>
    <property type="match status" value="1"/>
</dbReference>
<evidence type="ECO:0000256" key="13">
    <source>
        <dbReference type="PROSITE-ProRule" id="PRU00504"/>
    </source>
</evidence>
<feature type="domain" description="Protein kinase" evidence="16">
    <location>
        <begin position="1"/>
        <end position="260"/>
    </location>
</feature>
<keyword evidence="9" id="KW-0418">Kinase</keyword>
<dbReference type="Pfam" id="PF01436">
    <property type="entry name" value="NHL"/>
    <property type="match status" value="2"/>
</dbReference>
<evidence type="ECO:0000256" key="15">
    <source>
        <dbReference type="SAM" id="MobiDB-lite"/>
    </source>
</evidence>
<dbReference type="GO" id="GO:0005524">
    <property type="term" value="F:ATP binding"/>
    <property type="evidence" value="ECO:0007669"/>
    <property type="project" value="UniProtKB-UniRule"/>
</dbReference>
<dbReference type="AlphaFoldDB" id="A0A1A3L1K8"/>
<dbReference type="SUPFAM" id="SSF56112">
    <property type="entry name" value="Protein kinase-like (PK-like)"/>
    <property type="match status" value="1"/>
</dbReference>
<feature type="compositionally biased region" description="Polar residues" evidence="15">
    <location>
        <begin position="278"/>
        <end position="287"/>
    </location>
</feature>